<evidence type="ECO:0000313" key="14">
    <source>
        <dbReference type="Proteomes" id="UP000609531"/>
    </source>
</evidence>
<dbReference type="GO" id="GO:0007165">
    <property type="term" value="P:signal transduction"/>
    <property type="evidence" value="ECO:0007669"/>
    <property type="project" value="UniProtKB-KW"/>
</dbReference>
<dbReference type="GO" id="GO:0005886">
    <property type="term" value="C:plasma membrane"/>
    <property type="evidence" value="ECO:0007669"/>
    <property type="project" value="UniProtKB-SubCell"/>
</dbReference>
<evidence type="ECO:0000256" key="2">
    <source>
        <dbReference type="ARBA" id="ARBA00022475"/>
    </source>
</evidence>
<evidence type="ECO:0000256" key="4">
    <source>
        <dbReference type="ARBA" id="ARBA00022692"/>
    </source>
</evidence>
<protein>
    <submittedName>
        <fullName evidence="13">Cache domain-containing protein</fullName>
    </submittedName>
</protein>
<dbReference type="SUPFAM" id="SSF58104">
    <property type="entry name" value="Methyl-accepting chemotaxis protein (MCP) signaling domain"/>
    <property type="match status" value="1"/>
</dbReference>
<dbReference type="PROSITE" id="PS50192">
    <property type="entry name" value="T_SNARE"/>
    <property type="match status" value="1"/>
</dbReference>
<evidence type="ECO:0000256" key="10">
    <source>
        <dbReference type="SAM" id="Phobius"/>
    </source>
</evidence>
<dbReference type="Gene3D" id="1.10.287.950">
    <property type="entry name" value="Methyl-accepting chemotaxis protein"/>
    <property type="match status" value="1"/>
</dbReference>
<dbReference type="PANTHER" id="PTHR32089:SF112">
    <property type="entry name" value="LYSOZYME-LIKE PROTEIN-RELATED"/>
    <property type="match status" value="1"/>
</dbReference>
<dbReference type="Gene3D" id="3.30.450.20">
    <property type="entry name" value="PAS domain"/>
    <property type="match status" value="1"/>
</dbReference>
<comment type="subcellular location">
    <subcellularLocation>
        <location evidence="1">Cell inner membrane</location>
        <topology evidence="1">Multi-pass membrane protein</topology>
    </subcellularLocation>
</comment>
<evidence type="ECO:0000256" key="8">
    <source>
        <dbReference type="ARBA" id="ARBA00029447"/>
    </source>
</evidence>
<feature type="domain" description="Methyl-accepting transducer" evidence="11">
    <location>
        <begin position="301"/>
        <end position="544"/>
    </location>
</feature>
<dbReference type="InterPro" id="IPR033480">
    <property type="entry name" value="sCache_2"/>
</dbReference>
<feature type="transmembrane region" description="Helical" evidence="10">
    <location>
        <begin position="14"/>
        <end position="33"/>
    </location>
</feature>
<dbReference type="EMBL" id="JAEKJA010000036">
    <property type="protein sequence ID" value="MBJ3778713.1"/>
    <property type="molecule type" value="Genomic_DNA"/>
</dbReference>
<dbReference type="Proteomes" id="UP000609531">
    <property type="component" value="Unassembled WGS sequence"/>
</dbReference>
<dbReference type="PANTHER" id="PTHR32089">
    <property type="entry name" value="METHYL-ACCEPTING CHEMOTAXIS PROTEIN MCPB"/>
    <property type="match status" value="1"/>
</dbReference>
<keyword evidence="7 9" id="KW-0807">Transducer</keyword>
<dbReference type="PROSITE" id="PS50111">
    <property type="entry name" value="CHEMOTAXIS_TRANSDUC_2"/>
    <property type="match status" value="1"/>
</dbReference>
<evidence type="ECO:0000259" key="11">
    <source>
        <dbReference type="PROSITE" id="PS50111"/>
    </source>
</evidence>
<keyword evidence="4 10" id="KW-0812">Transmembrane</keyword>
<dbReference type="InterPro" id="IPR000727">
    <property type="entry name" value="T_SNARE_dom"/>
</dbReference>
<keyword evidence="6 10" id="KW-0472">Membrane</keyword>
<evidence type="ECO:0000256" key="5">
    <source>
        <dbReference type="ARBA" id="ARBA00022989"/>
    </source>
</evidence>
<keyword evidence="3" id="KW-0997">Cell inner membrane</keyword>
<evidence type="ECO:0000256" key="7">
    <source>
        <dbReference type="ARBA" id="ARBA00023224"/>
    </source>
</evidence>
<feature type="domain" description="T-SNARE coiled-coil homology" evidence="12">
    <location>
        <begin position="460"/>
        <end position="522"/>
    </location>
</feature>
<dbReference type="Gene3D" id="6.10.340.10">
    <property type="match status" value="1"/>
</dbReference>
<evidence type="ECO:0000313" key="13">
    <source>
        <dbReference type="EMBL" id="MBJ3778713.1"/>
    </source>
</evidence>
<dbReference type="AlphaFoldDB" id="A0A934ILI2"/>
<keyword evidence="2" id="KW-1003">Cell membrane</keyword>
<feature type="transmembrane region" description="Helical" evidence="10">
    <location>
        <begin position="190"/>
        <end position="212"/>
    </location>
</feature>
<gene>
    <name evidence="13" type="ORF">JCR33_23640</name>
</gene>
<dbReference type="InterPro" id="IPR004089">
    <property type="entry name" value="MCPsignal_dom"/>
</dbReference>
<evidence type="ECO:0000259" key="12">
    <source>
        <dbReference type="PROSITE" id="PS50192"/>
    </source>
</evidence>
<organism evidence="13 14">
    <name type="scientific">Acuticoccus mangrovi</name>
    <dbReference type="NCBI Taxonomy" id="2796142"/>
    <lineage>
        <taxon>Bacteria</taxon>
        <taxon>Pseudomonadati</taxon>
        <taxon>Pseudomonadota</taxon>
        <taxon>Alphaproteobacteria</taxon>
        <taxon>Hyphomicrobiales</taxon>
        <taxon>Amorphaceae</taxon>
        <taxon>Acuticoccus</taxon>
    </lineage>
</organism>
<evidence type="ECO:0000256" key="3">
    <source>
        <dbReference type="ARBA" id="ARBA00022519"/>
    </source>
</evidence>
<evidence type="ECO:0000256" key="6">
    <source>
        <dbReference type="ARBA" id="ARBA00023136"/>
    </source>
</evidence>
<proteinExistence type="inferred from homology"/>
<keyword evidence="14" id="KW-1185">Reference proteome</keyword>
<keyword evidence="5 10" id="KW-1133">Transmembrane helix</keyword>
<dbReference type="RefSeq" id="WP_198884615.1">
    <property type="nucleotide sequence ID" value="NZ_JAEKJA010000036.1"/>
</dbReference>
<evidence type="ECO:0000256" key="9">
    <source>
        <dbReference type="PROSITE-ProRule" id="PRU00284"/>
    </source>
</evidence>
<dbReference type="Pfam" id="PF00015">
    <property type="entry name" value="MCPsignal"/>
    <property type="match status" value="1"/>
</dbReference>
<dbReference type="SMART" id="SM01049">
    <property type="entry name" value="Cache_2"/>
    <property type="match status" value="1"/>
</dbReference>
<reference evidence="13" key="1">
    <citation type="submission" date="2020-12" db="EMBL/GenBank/DDBJ databases">
        <title>Bacterial taxonomy.</title>
        <authorList>
            <person name="Pan X."/>
        </authorList>
    </citation>
    <scope>NUCLEOTIDE SEQUENCE</scope>
    <source>
        <strain evidence="13">B2012</strain>
    </source>
</reference>
<comment type="caution">
    <text evidence="13">The sequence shown here is derived from an EMBL/GenBank/DDBJ whole genome shotgun (WGS) entry which is preliminary data.</text>
</comment>
<dbReference type="Pfam" id="PF17200">
    <property type="entry name" value="sCache_2"/>
    <property type="match status" value="1"/>
</dbReference>
<name>A0A934ILI2_9HYPH</name>
<comment type="similarity">
    <text evidence="8">Belongs to the methyl-accepting chemotaxis (MCP) protein family.</text>
</comment>
<dbReference type="SMART" id="SM00283">
    <property type="entry name" value="MA"/>
    <property type="match status" value="1"/>
</dbReference>
<accession>A0A934ILI2</accession>
<evidence type="ECO:0000256" key="1">
    <source>
        <dbReference type="ARBA" id="ARBA00004429"/>
    </source>
</evidence>
<sequence>MVGLYRRLTIPSKLRILVGLNILTLVGLMFIVMPQARQFALRLEVDKVRALTESAADYAQRLEERARNGEISREEAQSLFADAVRSMWYDDHSEYFFASDLDGNMVAHGANPALEGRNLWELEDKKGFKLFQALSAAAQKGGGAVTYWWPQAGSEDPVPKVSYVSPIPEWGIFVGTGIYMNRLDAEFSTLLWVAIGLSAAGVALVILFNWLIARDISRPAQDLADKVHRLSMGEVVEESEFGRRGDAIGEIARAVSELRTMMAERNSLLESQAAADEKLKLERARATEEMASALDAEVSQGIETMQKEVAHMTERAEGLRQIAERMSHHAGSTFSACEAGNASVQVVAAAAEELSASSQEISRQVHDTAATSRSAVDAAEGASRSMNTLAEASRSIGEVTKLINAIAEQTNLLALNATIEAARAGEAGRGFTIVAQEVKGLAEQTARATADIETQIRAMQGETQQSVDAINGIVRTVSQLSANTQTMAAALEEQDAAIREIAASIVTASQSTSLVSDNMNRIRTDVDATNEAAETVWGSSAELKRSTSGVRSNIATFLDNLRHSNDAEPLARSGT</sequence>